<keyword evidence="6 9" id="KW-0479">Metal-binding</keyword>
<dbReference type="OrthoDB" id="9811744at2"/>
<evidence type="ECO:0000313" key="11">
    <source>
        <dbReference type="EMBL" id="BBF24121.1"/>
    </source>
</evidence>
<dbReference type="InterPro" id="IPR011005">
    <property type="entry name" value="Dihydropteroate_synth-like_sf"/>
</dbReference>
<protein>
    <recommendedName>
        <fullName evidence="4 9">Dihydropteroate synthase</fullName>
        <shortName evidence="9">DHPS</shortName>
        <ecNumber evidence="4 9">2.5.1.15</ecNumber>
    </recommendedName>
    <alternativeName>
        <fullName evidence="9">Dihydropteroate pyrophosphorylase</fullName>
    </alternativeName>
</protein>
<dbReference type="GO" id="GO:0046872">
    <property type="term" value="F:metal ion binding"/>
    <property type="evidence" value="ECO:0007669"/>
    <property type="project" value="UniProtKB-KW"/>
</dbReference>
<dbReference type="Gene3D" id="3.20.20.20">
    <property type="entry name" value="Dihydropteroate synthase-like"/>
    <property type="match status" value="1"/>
</dbReference>
<dbReference type="GO" id="GO:0046654">
    <property type="term" value="P:tetrahydrofolate biosynthetic process"/>
    <property type="evidence" value="ECO:0007669"/>
    <property type="project" value="UniProtKB-UniPathway"/>
</dbReference>
<dbReference type="PROSITE" id="PS00792">
    <property type="entry name" value="DHPS_1"/>
    <property type="match status" value="1"/>
</dbReference>
<evidence type="ECO:0000256" key="4">
    <source>
        <dbReference type="ARBA" id="ARBA00012458"/>
    </source>
</evidence>
<evidence type="ECO:0000256" key="3">
    <source>
        <dbReference type="ARBA" id="ARBA00004763"/>
    </source>
</evidence>
<sequence>MPLIWRTRTRTYDLDATAPLVMGILNVTPDSFSDGGDHNAPEAAIAWAEGMKGLADIVDVGGESTRPGFGETAVTLEMELERVLPVVTELARRGVSVSVDTSKAGVMRAAAEAGAEILNDIRGFELPGALETAAETECGLVIMDRTQLDPEADAVDAVRRYLEGRTEAFLKAGVDASRICWDPGVGFGKTYEQNLDLWAAIERFADSGFPVMTAISRKSMIGLSTGIEKPKDRVDASVAGALLAASAGSHVLRVHDVRATADACAMLRVWRRTRARLGL</sequence>
<comment type="pathway">
    <text evidence="3 9">Cofactor biosynthesis; tetrahydrofolate biosynthesis; 7,8-dihydrofolate from 2-amino-4-hydroxy-6-hydroxymethyl-7,8-dihydropteridine diphosphate and 4-aminobenzoate: step 1/2.</text>
</comment>
<keyword evidence="8 9" id="KW-0289">Folate biosynthesis</keyword>
<dbReference type="GO" id="GO:0004156">
    <property type="term" value="F:dihydropteroate synthase activity"/>
    <property type="evidence" value="ECO:0007669"/>
    <property type="project" value="UniProtKB-EC"/>
</dbReference>
<dbReference type="UniPathway" id="UPA00077">
    <property type="reaction ID" value="UER00156"/>
</dbReference>
<dbReference type="InterPro" id="IPR006390">
    <property type="entry name" value="DHP_synth_dom"/>
</dbReference>
<accession>A0A2Z6IC52</accession>
<dbReference type="PANTHER" id="PTHR20941">
    <property type="entry name" value="FOLATE SYNTHESIS PROTEINS"/>
    <property type="match status" value="1"/>
</dbReference>
<evidence type="ECO:0000313" key="12">
    <source>
        <dbReference type="Proteomes" id="UP000271003"/>
    </source>
</evidence>
<evidence type="ECO:0000256" key="5">
    <source>
        <dbReference type="ARBA" id="ARBA00022679"/>
    </source>
</evidence>
<dbReference type="GO" id="GO:0046656">
    <property type="term" value="P:folic acid biosynthetic process"/>
    <property type="evidence" value="ECO:0007669"/>
    <property type="project" value="UniProtKB-KW"/>
</dbReference>
<keyword evidence="5 9" id="KW-0808">Transferase</keyword>
<dbReference type="InterPro" id="IPR000489">
    <property type="entry name" value="Pterin-binding_dom"/>
</dbReference>
<name>A0A2Z6IC52_9BURK</name>
<reference evidence="11 12" key="1">
    <citation type="journal article" date="2018" name="Int. J. Syst. Evol. Microbiol.">
        <title>Mesosutterella multiformis gen. nov., sp. nov., a member of the family Sutterellaceae and Sutterella megalosphaeroides sp. nov., isolated from human faeces.</title>
        <authorList>
            <person name="Sakamoto M."/>
            <person name="Ikeyama N."/>
            <person name="Kunihiro T."/>
            <person name="Iino T."/>
            <person name="Yuki M."/>
            <person name="Ohkuma M."/>
        </authorList>
    </citation>
    <scope>NUCLEOTIDE SEQUENCE [LARGE SCALE GENOMIC DNA]</scope>
    <source>
        <strain evidence="11 12">6FBBBH3</strain>
    </source>
</reference>
<evidence type="ECO:0000256" key="7">
    <source>
        <dbReference type="ARBA" id="ARBA00022842"/>
    </source>
</evidence>
<evidence type="ECO:0000256" key="9">
    <source>
        <dbReference type="RuleBase" id="RU361205"/>
    </source>
</evidence>
<comment type="cofactor">
    <cofactor evidence="2 9">
        <name>Mg(2+)</name>
        <dbReference type="ChEBI" id="CHEBI:18420"/>
    </cofactor>
</comment>
<organism evidence="11 12">
    <name type="scientific">Sutterella megalosphaeroides</name>
    <dbReference type="NCBI Taxonomy" id="2494234"/>
    <lineage>
        <taxon>Bacteria</taxon>
        <taxon>Pseudomonadati</taxon>
        <taxon>Pseudomonadota</taxon>
        <taxon>Betaproteobacteria</taxon>
        <taxon>Burkholderiales</taxon>
        <taxon>Sutterellaceae</taxon>
        <taxon>Sutterella</taxon>
    </lineage>
</organism>
<dbReference type="NCBIfam" id="TIGR01496">
    <property type="entry name" value="DHPS"/>
    <property type="match status" value="1"/>
</dbReference>
<evidence type="ECO:0000256" key="2">
    <source>
        <dbReference type="ARBA" id="ARBA00001946"/>
    </source>
</evidence>
<dbReference type="Proteomes" id="UP000271003">
    <property type="component" value="Chromosome"/>
</dbReference>
<keyword evidence="12" id="KW-1185">Reference proteome</keyword>
<comment type="catalytic activity">
    <reaction evidence="1">
        <text>(7,8-dihydropterin-6-yl)methyl diphosphate + 4-aminobenzoate = 7,8-dihydropteroate + diphosphate</text>
        <dbReference type="Rhea" id="RHEA:19949"/>
        <dbReference type="ChEBI" id="CHEBI:17836"/>
        <dbReference type="ChEBI" id="CHEBI:17839"/>
        <dbReference type="ChEBI" id="CHEBI:33019"/>
        <dbReference type="ChEBI" id="CHEBI:72950"/>
        <dbReference type="EC" id="2.5.1.15"/>
    </reaction>
</comment>
<dbReference type="KEGG" id="sutt:SUTMEG_20120"/>
<dbReference type="EC" id="2.5.1.15" evidence="4 9"/>
<keyword evidence="7 9" id="KW-0460">Magnesium</keyword>
<dbReference type="CDD" id="cd00739">
    <property type="entry name" value="DHPS"/>
    <property type="match status" value="1"/>
</dbReference>
<dbReference type="RefSeq" id="WP_120177666.1">
    <property type="nucleotide sequence ID" value="NZ_AP018786.1"/>
</dbReference>
<gene>
    <name evidence="11" type="primary">folP</name>
    <name evidence="11" type="ORF">SUTMEG_20120</name>
</gene>
<dbReference type="PROSITE" id="PS50972">
    <property type="entry name" value="PTERIN_BINDING"/>
    <property type="match status" value="1"/>
</dbReference>
<feature type="domain" description="Pterin-binding" evidence="10">
    <location>
        <begin position="19"/>
        <end position="265"/>
    </location>
</feature>
<evidence type="ECO:0000259" key="10">
    <source>
        <dbReference type="PROSITE" id="PS50972"/>
    </source>
</evidence>
<dbReference type="SUPFAM" id="SSF51717">
    <property type="entry name" value="Dihydropteroate synthetase-like"/>
    <property type="match status" value="1"/>
</dbReference>
<dbReference type="GO" id="GO:0005829">
    <property type="term" value="C:cytosol"/>
    <property type="evidence" value="ECO:0007669"/>
    <property type="project" value="TreeGrafter"/>
</dbReference>
<dbReference type="PANTHER" id="PTHR20941:SF1">
    <property type="entry name" value="FOLIC ACID SYNTHESIS PROTEIN FOL1"/>
    <property type="match status" value="1"/>
</dbReference>
<comment type="similarity">
    <text evidence="9">Belongs to the DHPS family.</text>
</comment>
<evidence type="ECO:0000256" key="1">
    <source>
        <dbReference type="ARBA" id="ARBA00000012"/>
    </source>
</evidence>
<evidence type="ECO:0000256" key="6">
    <source>
        <dbReference type="ARBA" id="ARBA00022723"/>
    </source>
</evidence>
<dbReference type="InterPro" id="IPR045031">
    <property type="entry name" value="DHP_synth-like"/>
</dbReference>
<comment type="function">
    <text evidence="9">Catalyzes the condensation of para-aminobenzoate (pABA) with 6-hydroxymethyl-7,8-dihydropterin diphosphate (DHPt-PP) to form 7,8-dihydropteroate (H2Pte), the immediate precursor of folate derivatives.</text>
</comment>
<dbReference type="Pfam" id="PF00809">
    <property type="entry name" value="Pterin_bind"/>
    <property type="match status" value="1"/>
</dbReference>
<dbReference type="AlphaFoldDB" id="A0A2Z6IC52"/>
<dbReference type="EMBL" id="AP018786">
    <property type="protein sequence ID" value="BBF24121.1"/>
    <property type="molecule type" value="Genomic_DNA"/>
</dbReference>
<proteinExistence type="inferred from homology"/>
<evidence type="ECO:0000256" key="8">
    <source>
        <dbReference type="ARBA" id="ARBA00022909"/>
    </source>
</evidence>